<organism evidence="7 8">
    <name type="scientific">Schaalia meyeri</name>
    <dbReference type="NCBI Taxonomy" id="52773"/>
    <lineage>
        <taxon>Bacteria</taxon>
        <taxon>Bacillati</taxon>
        <taxon>Actinomycetota</taxon>
        <taxon>Actinomycetes</taxon>
        <taxon>Actinomycetales</taxon>
        <taxon>Actinomycetaceae</taxon>
        <taxon>Schaalia</taxon>
    </lineage>
</organism>
<gene>
    <name evidence="7" type="ORF">I6H42_07630</name>
</gene>
<name>A0AAP9Y6D9_9ACTO</name>
<dbReference type="GO" id="GO:0046872">
    <property type="term" value="F:metal ion binding"/>
    <property type="evidence" value="ECO:0007669"/>
    <property type="project" value="UniProtKB-KW"/>
</dbReference>
<dbReference type="InterPro" id="IPR006128">
    <property type="entry name" value="Lipoprotein_PsaA-like"/>
</dbReference>
<proteinExistence type="inferred from homology"/>
<dbReference type="AlphaFoldDB" id="A0AAP9Y6D9"/>
<dbReference type="PANTHER" id="PTHR42953:SF1">
    <property type="entry name" value="METAL-BINDING PROTEIN HI_0362-RELATED"/>
    <property type="match status" value="1"/>
</dbReference>
<feature type="region of interest" description="Disordered" evidence="6">
    <location>
        <begin position="1"/>
        <end position="21"/>
    </location>
</feature>
<evidence type="ECO:0000256" key="1">
    <source>
        <dbReference type="ARBA" id="ARBA00004196"/>
    </source>
</evidence>
<evidence type="ECO:0000256" key="5">
    <source>
        <dbReference type="RuleBase" id="RU003512"/>
    </source>
</evidence>
<comment type="similarity">
    <text evidence="5">Belongs to the bacterial solute-binding protein 9 family.</text>
</comment>
<evidence type="ECO:0000313" key="8">
    <source>
        <dbReference type="Proteomes" id="UP000595220"/>
    </source>
</evidence>
<dbReference type="SUPFAM" id="SSF53807">
    <property type="entry name" value="Helical backbone' metal receptor"/>
    <property type="match status" value="1"/>
</dbReference>
<sequence>MTSNQRGPRTTVPRRPTRGWRGSGCTLAATTLALTATLAGCAPAPDPASDGELRVVTTTGILADLVRSVAGERAHVTQMVPDGADPHSWEPSLRTIRDVAYADVAFSNYLMLEEHALIRALDSNLPTGSQSVSVAEEAAKNGATILPLVEDRALDTPWLGMRVWGDGADLGATRASQIDLTATGVDGPGEASAYLTTSFGQPEIAFASSDGFDAATGYDADTAHLPADAHQHMSWAFTAPGVYRVHFRASLRTTPGATPTPVGEGTAVFAVGTPPEEIAAAEGRRILRGGHADITVNLATKRVELASDVGALSVGSSGDQEHSAPCSPQANAAGAGASTMECTDLDHAVIEVPTRALTTIPGQATFRFIGGAGANVYMLPQAVLGKHVHGDIDPHLWHDVHNAQAYVRVIRDTLTRVDPGGEATYRTNAATYLARLDALDAYVSDTISSIPKEARKLVTTNDAYGYLANAYGLTVAGFVAPNPSVEPSVADRIKLQATLADANIPAVFLEPNLARTRSTLRTAATDAGVDICPLYGDTLDDQAPTYIDMMQHNARSLARCLGGKEMP</sequence>
<protein>
    <submittedName>
        <fullName evidence="7">Anchored repeat ABC transporter, substrate-binding protein</fullName>
    </submittedName>
</protein>
<feature type="region of interest" description="Disordered" evidence="6">
    <location>
        <begin position="314"/>
        <end position="334"/>
    </location>
</feature>
<evidence type="ECO:0000256" key="3">
    <source>
        <dbReference type="ARBA" id="ARBA00022723"/>
    </source>
</evidence>
<dbReference type="Proteomes" id="UP000595220">
    <property type="component" value="Chromosome"/>
</dbReference>
<dbReference type="NCBIfam" id="TIGR03772">
    <property type="entry name" value="anch_rpt_subst"/>
    <property type="match status" value="1"/>
</dbReference>
<evidence type="ECO:0000256" key="6">
    <source>
        <dbReference type="SAM" id="MobiDB-lite"/>
    </source>
</evidence>
<feature type="compositionally biased region" description="Low complexity" evidence="6">
    <location>
        <begin position="1"/>
        <end position="14"/>
    </location>
</feature>
<dbReference type="Pfam" id="PF01297">
    <property type="entry name" value="ZnuA"/>
    <property type="match status" value="2"/>
</dbReference>
<keyword evidence="3" id="KW-0479">Metal-binding</keyword>
<evidence type="ECO:0000256" key="2">
    <source>
        <dbReference type="ARBA" id="ARBA00022448"/>
    </source>
</evidence>
<keyword evidence="2 5" id="KW-0813">Transport</keyword>
<dbReference type="GO" id="GO:0030001">
    <property type="term" value="P:metal ion transport"/>
    <property type="evidence" value="ECO:0007669"/>
    <property type="project" value="InterPro"/>
</dbReference>
<dbReference type="NCBIfam" id="TIGR03769">
    <property type="entry name" value="P_ac_wall_RPT"/>
    <property type="match status" value="1"/>
</dbReference>
<keyword evidence="4" id="KW-0732">Signal</keyword>
<dbReference type="GO" id="GO:0007155">
    <property type="term" value="P:cell adhesion"/>
    <property type="evidence" value="ECO:0007669"/>
    <property type="project" value="InterPro"/>
</dbReference>
<keyword evidence="8" id="KW-1185">Reference proteome</keyword>
<dbReference type="InterPro" id="IPR022434">
    <property type="entry name" value="ABC_LPXTG_lipo_actinobac"/>
</dbReference>
<dbReference type="NCBIfam" id="NF038134">
    <property type="entry name" value="choice_anch_M"/>
    <property type="match status" value="1"/>
</dbReference>
<dbReference type="PRINTS" id="PR00690">
    <property type="entry name" value="ADHESNFAMILY"/>
</dbReference>
<evidence type="ECO:0000313" key="7">
    <source>
        <dbReference type="EMBL" id="QQC43642.1"/>
    </source>
</evidence>
<comment type="subcellular location">
    <subcellularLocation>
        <location evidence="1">Cell envelope</location>
    </subcellularLocation>
</comment>
<reference evidence="7 8" key="1">
    <citation type="submission" date="2020-12" db="EMBL/GenBank/DDBJ databases">
        <title>FDA dAtabase for Regulatory Grade micrObial Sequences (FDA-ARGOS): Supporting development and validation of Infectious Disease Dx tests.</title>
        <authorList>
            <person name="Sproer C."/>
            <person name="Gronow S."/>
            <person name="Severitt S."/>
            <person name="Schroder I."/>
            <person name="Tallon L."/>
            <person name="Sadzewicz L."/>
            <person name="Zhao X."/>
            <person name="Boylan J."/>
            <person name="Ott S."/>
            <person name="Bowen H."/>
            <person name="Vavikolanu K."/>
            <person name="Mehta A."/>
            <person name="Aluvathingal J."/>
            <person name="Nadendla S."/>
            <person name="Lowell S."/>
            <person name="Myers T."/>
            <person name="Yan Y."/>
            <person name="Sichtig H."/>
        </authorList>
    </citation>
    <scope>NUCLEOTIDE SEQUENCE [LARGE SCALE GENOMIC DNA]</scope>
    <source>
        <strain evidence="7 8">FDAARGOS_985</strain>
    </source>
</reference>
<evidence type="ECO:0000256" key="4">
    <source>
        <dbReference type="ARBA" id="ARBA00022729"/>
    </source>
</evidence>
<dbReference type="InterPro" id="IPR006129">
    <property type="entry name" value="AdhesinB"/>
</dbReference>
<dbReference type="EMBL" id="CP066065">
    <property type="protein sequence ID" value="QQC43642.1"/>
    <property type="molecule type" value="Genomic_DNA"/>
</dbReference>
<dbReference type="InterPro" id="IPR006127">
    <property type="entry name" value="ZnuA-like"/>
</dbReference>
<dbReference type="PRINTS" id="PR00691">
    <property type="entry name" value="ADHESINB"/>
</dbReference>
<accession>A0AAP9Y6D9</accession>
<dbReference type="PANTHER" id="PTHR42953">
    <property type="entry name" value="HIGH-AFFINITY ZINC UPTAKE SYSTEM PROTEIN ZNUA-RELATED"/>
    <property type="match status" value="1"/>
</dbReference>
<dbReference type="InterPro" id="IPR050492">
    <property type="entry name" value="Bact_metal-bind_prot9"/>
</dbReference>
<dbReference type="Gene3D" id="3.40.50.1980">
    <property type="entry name" value="Nitrogenase molybdenum iron protein domain"/>
    <property type="match status" value="3"/>
</dbReference>
<dbReference type="InterPro" id="IPR022435">
    <property type="entry name" value="Surface-anchored_actinobac"/>
</dbReference>
<dbReference type="GO" id="GO:0030313">
    <property type="term" value="C:cell envelope"/>
    <property type="evidence" value="ECO:0007669"/>
    <property type="project" value="UniProtKB-SubCell"/>
</dbReference>